<accession>A0AAW1JXS0</accession>
<feature type="transmembrane region" description="Helical" evidence="1">
    <location>
        <begin position="62"/>
        <end position="81"/>
    </location>
</feature>
<keyword evidence="1" id="KW-1133">Transmembrane helix</keyword>
<evidence type="ECO:0000313" key="3">
    <source>
        <dbReference type="Proteomes" id="UP001458880"/>
    </source>
</evidence>
<protein>
    <submittedName>
        <fullName evidence="2">Uncharacterized protein</fullName>
    </submittedName>
</protein>
<dbReference type="Proteomes" id="UP001458880">
    <property type="component" value="Unassembled WGS sequence"/>
</dbReference>
<keyword evidence="1" id="KW-0472">Membrane</keyword>
<evidence type="ECO:0000313" key="2">
    <source>
        <dbReference type="EMBL" id="KAK9709354.1"/>
    </source>
</evidence>
<proteinExistence type="predicted"/>
<gene>
    <name evidence="2" type="ORF">QE152_g26682</name>
</gene>
<comment type="caution">
    <text evidence="2">The sequence shown here is derived from an EMBL/GenBank/DDBJ whole genome shotgun (WGS) entry which is preliminary data.</text>
</comment>
<dbReference type="EMBL" id="JASPKY010000311">
    <property type="protein sequence ID" value="KAK9709354.1"/>
    <property type="molecule type" value="Genomic_DNA"/>
</dbReference>
<feature type="transmembrane region" description="Helical" evidence="1">
    <location>
        <begin position="101"/>
        <end position="120"/>
    </location>
</feature>
<evidence type="ECO:0000256" key="1">
    <source>
        <dbReference type="SAM" id="Phobius"/>
    </source>
</evidence>
<feature type="transmembrane region" description="Helical" evidence="1">
    <location>
        <begin position="21"/>
        <end position="42"/>
    </location>
</feature>
<organism evidence="2 3">
    <name type="scientific">Popillia japonica</name>
    <name type="common">Japanese beetle</name>
    <dbReference type="NCBI Taxonomy" id="7064"/>
    <lineage>
        <taxon>Eukaryota</taxon>
        <taxon>Metazoa</taxon>
        <taxon>Ecdysozoa</taxon>
        <taxon>Arthropoda</taxon>
        <taxon>Hexapoda</taxon>
        <taxon>Insecta</taxon>
        <taxon>Pterygota</taxon>
        <taxon>Neoptera</taxon>
        <taxon>Endopterygota</taxon>
        <taxon>Coleoptera</taxon>
        <taxon>Polyphaga</taxon>
        <taxon>Scarabaeiformia</taxon>
        <taxon>Scarabaeidae</taxon>
        <taxon>Rutelinae</taxon>
        <taxon>Popillia</taxon>
    </lineage>
</organism>
<name>A0AAW1JXS0_POPJA</name>
<keyword evidence="1" id="KW-0812">Transmembrane</keyword>
<dbReference type="AlphaFoldDB" id="A0AAW1JXS0"/>
<sequence length="253" mass="28836">MESVTDCWFWSSCRDRHCSNSFVLLLAASIRHELYIIPYFYPIQEYVARTEWRGDSLCKYCISMWMLSFIGGAILATFILLNPKGGTSYHHTLYSQPWKQVIPMFMVTIVILPFVSYSTFTTFGGILQFCAAFENYTGSKSCNKRIDVFSLKYNDEIHSVYALQHIVKASSGLVFTSWIFCTLILLIRICTAPDFELQVIVLTKKGKTCEFQPRMLSRPSGTYLSGLRSRTSIPSQSSIDKELPTLTTESGSY</sequence>
<reference evidence="2 3" key="1">
    <citation type="journal article" date="2024" name="BMC Genomics">
        <title>De novo assembly and annotation of Popillia japonica's genome with initial clues to its potential as an invasive pest.</title>
        <authorList>
            <person name="Cucini C."/>
            <person name="Boschi S."/>
            <person name="Funari R."/>
            <person name="Cardaioli E."/>
            <person name="Iannotti N."/>
            <person name="Marturano G."/>
            <person name="Paoli F."/>
            <person name="Bruttini M."/>
            <person name="Carapelli A."/>
            <person name="Frati F."/>
            <person name="Nardi F."/>
        </authorList>
    </citation>
    <scope>NUCLEOTIDE SEQUENCE [LARGE SCALE GENOMIC DNA]</scope>
    <source>
        <strain evidence="2">DMR45628</strain>
    </source>
</reference>
<keyword evidence="3" id="KW-1185">Reference proteome</keyword>